<keyword evidence="2" id="KW-1185">Reference proteome</keyword>
<name>H0EUY1_GLAL7</name>
<dbReference type="OrthoDB" id="4939931at2759"/>
<dbReference type="Proteomes" id="UP000005446">
    <property type="component" value="Unassembled WGS sequence"/>
</dbReference>
<accession>H0EUY1</accession>
<sequence length="66" mass="7608">MASKTFAKTLYRQHWHQYMGTNSYGRRQPKAPKHKASVARFLTWVAYVRNQSPSASLNLKKCPLIG</sequence>
<comment type="caution">
    <text evidence="1">The sequence shown here is derived from an EMBL/GenBank/DDBJ whole genome shotgun (WGS) entry which is preliminary data.</text>
</comment>
<proteinExistence type="predicted"/>
<organism evidence="1 2">
    <name type="scientific">Glarea lozoyensis (strain ATCC 74030 / MF5533)</name>
    <dbReference type="NCBI Taxonomy" id="1104152"/>
    <lineage>
        <taxon>Eukaryota</taxon>
        <taxon>Fungi</taxon>
        <taxon>Dikarya</taxon>
        <taxon>Ascomycota</taxon>
        <taxon>Pezizomycotina</taxon>
        <taxon>Leotiomycetes</taxon>
        <taxon>Helotiales</taxon>
        <taxon>Helotiaceae</taxon>
        <taxon>Glarea</taxon>
    </lineage>
</organism>
<dbReference type="HOGENOM" id="CLU_2831418_0_0_1"/>
<evidence type="ECO:0000313" key="2">
    <source>
        <dbReference type="Proteomes" id="UP000005446"/>
    </source>
</evidence>
<protein>
    <submittedName>
        <fullName evidence="1">Uncharacterized protein</fullName>
    </submittedName>
</protein>
<dbReference type="EMBL" id="AGUE01000182">
    <property type="protein sequence ID" value="EHK97686.1"/>
    <property type="molecule type" value="Genomic_DNA"/>
</dbReference>
<reference evidence="1 2" key="1">
    <citation type="journal article" date="2012" name="Eukaryot. Cell">
        <title>Genome sequence of the fungus Glarea lozoyensis: the first genome sequence of a species from the Helotiaceae family.</title>
        <authorList>
            <person name="Youssar L."/>
            <person name="Gruening B.A."/>
            <person name="Erxleben A."/>
            <person name="Guenther S."/>
            <person name="Huettel W."/>
        </authorList>
    </citation>
    <scope>NUCLEOTIDE SEQUENCE [LARGE SCALE GENOMIC DNA]</scope>
    <source>
        <strain evidence="2">ATCC 74030 / MF5533</strain>
    </source>
</reference>
<evidence type="ECO:0000313" key="1">
    <source>
        <dbReference type="EMBL" id="EHK97686.1"/>
    </source>
</evidence>
<dbReference type="InParanoid" id="H0EUY1"/>
<dbReference type="AlphaFoldDB" id="H0EUY1"/>
<gene>
    <name evidence="1" type="ORF">M7I_6571</name>
</gene>